<evidence type="ECO:0000313" key="4">
    <source>
        <dbReference type="Proteomes" id="UP000188235"/>
    </source>
</evidence>
<dbReference type="KEGG" id="tfa:BW733_02475"/>
<organism evidence="3 4">
    <name type="scientific">Tessaracoccus flavescens</name>
    <dbReference type="NCBI Taxonomy" id="399497"/>
    <lineage>
        <taxon>Bacteria</taxon>
        <taxon>Bacillati</taxon>
        <taxon>Actinomycetota</taxon>
        <taxon>Actinomycetes</taxon>
        <taxon>Propionibacteriales</taxon>
        <taxon>Propionibacteriaceae</taxon>
        <taxon>Tessaracoccus</taxon>
    </lineage>
</organism>
<evidence type="ECO:0000256" key="1">
    <source>
        <dbReference type="SAM" id="MobiDB-lite"/>
    </source>
</evidence>
<keyword evidence="4" id="KW-1185">Reference proteome</keyword>
<feature type="region of interest" description="Disordered" evidence="1">
    <location>
        <begin position="220"/>
        <end position="253"/>
    </location>
</feature>
<dbReference type="Proteomes" id="UP000188235">
    <property type="component" value="Chromosome"/>
</dbReference>
<name>A0A1Q2CUU0_9ACTN</name>
<keyword evidence="2" id="KW-0732">Signal</keyword>
<evidence type="ECO:0000256" key="2">
    <source>
        <dbReference type="SAM" id="SignalP"/>
    </source>
</evidence>
<gene>
    <name evidence="3" type="ORF">BW733_02475</name>
</gene>
<accession>A0A1Q2CUU0</accession>
<proteinExistence type="predicted"/>
<dbReference type="RefSeq" id="WP_077347604.1">
    <property type="nucleotide sequence ID" value="NZ_CP019607.1"/>
</dbReference>
<dbReference type="AlphaFoldDB" id="A0A1Q2CUU0"/>
<reference evidence="3 4" key="1">
    <citation type="journal article" date="2008" name="Int. J. Syst. Evol. Microbiol.">
        <title>Tessaracoccus flavescens sp. nov., isolated from marine sediment.</title>
        <authorList>
            <person name="Lee D.W."/>
            <person name="Lee S.D."/>
        </authorList>
    </citation>
    <scope>NUCLEOTIDE SEQUENCE [LARGE SCALE GENOMIC DNA]</scope>
    <source>
        <strain evidence="3 4">SST-39T</strain>
    </source>
</reference>
<feature type="signal peptide" evidence="2">
    <location>
        <begin position="1"/>
        <end position="31"/>
    </location>
</feature>
<feature type="chain" id="PRO_5012094583" evidence="2">
    <location>
        <begin position="32"/>
        <end position="253"/>
    </location>
</feature>
<protein>
    <submittedName>
        <fullName evidence="3">Uncharacterized protein</fullName>
    </submittedName>
</protein>
<evidence type="ECO:0000313" key="3">
    <source>
        <dbReference type="EMBL" id="AQP49868.1"/>
    </source>
</evidence>
<sequence>MTILKKLGAVAGASALVGAGLVAFGGSAAQAADFSANFDASYYLPGDTATLTLADCAAGNTLRFAVGDAAPTESVVPESGVIAPVTFEIPEDVAGELGARAACIDKDDPKIKAEAEAEAYILDQTLEANPASFPSGTPTEITAGEFIPGSDVTLRVNTQGDDAETVWSTSMGVAGDNMLVVKTVTFPTSLPCAVYDVHVSSQGAEVDNSVVAELRLCGATSSPSASASATPTVTPSATPTKKPTKPGLPSTGA</sequence>
<dbReference type="EMBL" id="CP019607">
    <property type="protein sequence ID" value="AQP49868.1"/>
    <property type="molecule type" value="Genomic_DNA"/>
</dbReference>
<dbReference type="OrthoDB" id="9861445at2"/>